<feature type="domain" description="ATPase AAA-type core" evidence="1">
    <location>
        <begin position="42"/>
        <end position="131"/>
    </location>
</feature>
<protein>
    <recommendedName>
        <fullName evidence="1">ATPase AAA-type core domain-containing protein</fullName>
    </recommendedName>
</protein>
<dbReference type="Pfam" id="PF13304">
    <property type="entry name" value="AAA_21"/>
    <property type="match status" value="2"/>
</dbReference>
<proteinExistence type="predicted"/>
<dbReference type="InterPro" id="IPR003959">
    <property type="entry name" value="ATPase_AAA_core"/>
</dbReference>
<accession>A0A0M5MA90</accession>
<dbReference type="AlphaFoldDB" id="A0A0M5MA90"/>
<dbReference type="GO" id="GO:0005524">
    <property type="term" value="F:ATP binding"/>
    <property type="evidence" value="ECO:0007669"/>
    <property type="project" value="InterPro"/>
</dbReference>
<dbReference type="OrthoDB" id="9809324at2"/>
<gene>
    <name evidence="2" type="ORF">RN98_02485</name>
</gene>
<evidence type="ECO:0000313" key="2">
    <source>
        <dbReference type="EMBL" id="ALF17106.1"/>
    </source>
</evidence>
<dbReference type="PANTHER" id="PTHR40396">
    <property type="entry name" value="ATPASE-LIKE PROTEIN"/>
    <property type="match status" value="1"/>
</dbReference>
<reference evidence="2 3" key="1">
    <citation type="submission" date="2015-09" db="EMBL/GenBank/DDBJ databases">
        <authorList>
            <person name="Jackson K.R."/>
            <person name="Lunt B.L."/>
            <person name="Fisher J.N.B."/>
            <person name="Gardner A.V."/>
            <person name="Bailey M.E."/>
            <person name="Deus L.M."/>
            <person name="Earl A.S."/>
            <person name="Gibby P.D."/>
            <person name="Hartmann K.A."/>
            <person name="Liu J.E."/>
            <person name="Manci A.M."/>
            <person name="Nielsen D.A."/>
            <person name="Solomon M.B."/>
            <person name="Breakwell D.P."/>
            <person name="Burnett S.H."/>
            <person name="Grose J.H."/>
        </authorList>
    </citation>
    <scope>NUCLEOTIDE SEQUENCE [LARGE SCALE GENOMIC DNA]</scope>
    <source>
        <strain evidence="2 3">KCOM 1279</strain>
    </source>
</reference>
<dbReference type="PATRIC" id="fig|76859.3.peg.486"/>
<dbReference type="GO" id="GO:0016887">
    <property type="term" value="F:ATP hydrolysis activity"/>
    <property type="evidence" value="ECO:0007669"/>
    <property type="project" value="InterPro"/>
</dbReference>
<organism evidence="2">
    <name type="scientific">Fusobacterium animalis</name>
    <dbReference type="NCBI Taxonomy" id="76859"/>
    <lineage>
        <taxon>Bacteria</taxon>
        <taxon>Fusobacteriati</taxon>
        <taxon>Fusobacteriota</taxon>
        <taxon>Fusobacteriia</taxon>
        <taxon>Fusobacteriales</taxon>
        <taxon>Fusobacteriaceae</taxon>
        <taxon>Fusobacterium</taxon>
    </lineage>
</organism>
<dbReference type="RefSeq" id="WP_060675750.1">
    <property type="nucleotide sequence ID" value="NZ_CP012713.1"/>
</dbReference>
<feature type="domain" description="ATPase AAA-type core" evidence="1">
    <location>
        <begin position="243"/>
        <end position="361"/>
    </location>
</feature>
<dbReference type="PANTHER" id="PTHR40396:SF1">
    <property type="entry name" value="ATPASE AAA-TYPE CORE DOMAIN-CONTAINING PROTEIN"/>
    <property type="match status" value="1"/>
</dbReference>
<dbReference type="Proteomes" id="UP000063147">
    <property type="component" value="Chromosome"/>
</dbReference>
<dbReference type="EMBL" id="CP012713">
    <property type="protein sequence ID" value="ALF17106.1"/>
    <property type="molecule type" value="Genomic_DNA"/>
</dbReference>
<name>A0A0M5MA90_9FUSO</name>
<dbReference type="SUPFAM" id="SSF52540">
    <property type="entry name" value="P-loop containing nucleoside triphosphate hydrolases"/>
    <property type="match status" value="1"/>
</dbReference>
<dbReference type="InterPro" id="IPR027417">
    <property type="entry name" value="P-loop_NTPase"/>
</dbReference>
<sequence>MKVFMLSFKVNGIKNIEKEIEINFYNKTLKRFNPCGSNVKGIFGPNGIGKTSIIKGMDILRKISLNDNYLTNDFNIIILDKIINKKIEKAKLEVEFLVIKNKKRYRYIHSITIARTSTKEIKILNEKIIKKDPNTDQILWQILIENGIIKNDSIHKGDLKAQIIDVTKNLLEKRSVVNIVKSSLLESTDLENIYYFYKKLYIKLDRGDSHFTYALLDNILKAPMKDEVPFNNSIGNYDMTIPKNSLEVFEDYLRRMIKFLKIFKPNLKNIEYEKKEDEEYYYINILFVYNNYKVDYEFESMGIKNLFSLFTYFRALSDDEVVVIDEIDTSIHDIYLNKLIEFFAVDGKGQLVFTAHNITLLQTLKKYKHSIDFINENMEVVSWIKNGNSTPFKSYKDGYIKGLPFNIREYDFLEIFSQESDVE</sequence>
<evidence type="ECO:0000259" key="1">
    <source>
        <dbReference type="Pfam" id="PF13304"/>
    </source>
</evidence>
<dbReference type="Gene3D" id="3.40.50.300">
    <property type="entry name" value="P-loop containing nucleotide triphosphate hydrolases"/>
    <property type="match status" value="1"/>
</dbReference>
<evidence type="ECO:0000313" key="3">
    <source>
        <dbReference type="Proteomes" id="UP000063147"/>
    </source>
</evidence>